<evidence type="ECO:0000313" key="1">
    <source>
        <dbReference type="Proteomes" id="UP001732720"/>
    </source>
</evidence>
<protein>
    <submittedName>
        <fullName evidence="2">Rho guanine nucleotide exchange factor 33 isoform X4</fullName>
    </submittedName>
</protein>
<dbReference type="Proteomes" id="UP001732720">
    <property type="component" value="Chromosome 12"/>
</dbReference>
<evidence type="ECO:0000313" key="2">
    <source>
        <dbReference type="RefSeq" id="XP_073905642.1"/>
    </source>
</evidence>
<reference evidence="2" key="1">
    <citation type="submission" date="2025-08" db="UniProtKB">
        <authorList>
            <consortium name="RefSeq"/>
        </authorList>
    </citation>
    <scope>IDENTIFICATION</scope>
</reference>
<gene>
    <name evidence="2" type="primary">Arhgef33</name>
</gene>
<dbReference type="RefSeq" id="XP_073905642.1">
    <property type="nucleotide sequence ID" value="XM_074049541.1"/>
</dbReference>
<organism evidence="1 2">
    <name type="scientific">Castor canadensis</name>
    <name type="common">American beaver</name>
    <dbReference type="NCBI Taxonomy" id="51338"/>
    <lineage>
        <taxon>Eukaryota</taxon>
        <taxon>Metazoa</taxon>
        <taxon>Chordata</taxon>
        <taxon>Craniata</taxon>
        <taxon>Vertebrata</taxon>
        <taxon>Euteleostomi</taxon>
        <taxon>Mammalia</taxon>
        <taxon>Eutheria</taxon>
        <taxon>Euarchontoglires</taxon>
        <taxon>Glires</taxon>
        <taxon>Rodentia</taxon>
        <taxon>Castorimorpha</taxon>
        <taxon>Castoridae</taxon>
        <taxon>Castor</taxon>
    </lineage>
</organism>
<sequence length="863" mass="96919">MEKTKTKQGENEHMPVNNPSTQIYQLQALASELKTGFTEAMQELSRIQHGEYALEEKVKSCRCSMEEKVTEMKNSLNYFKEELSNAMSMIQAITSKQEEMQQKIEQLQQEKRRESRKVKAKKAQKEEHGTPGPTQAQGSPFRSINIPEPVLPSDDFTNILPSQAYEKAQESRSVHLGDSNVKGMMGPGVNPTTPEADENLKPCLSADIQSKGHVSSGVWRQPKDGKEWGEEYVTKDHPDKLKEVGQGRHNSLENVLCETSLAAKRQTVALELLESERKYVINISLILKIKATFQGSDGKRNSKERSLFPGSLRYLVQQHLDLLHALQERVLKWPRQGVLGDLFLKLTNDENNFLDYYVAYLRDLPECISLVHVVVLKEGDEEIKSDIYTLFFHIVQRIPEYLIHLQNVLKFTEQEHPDYYLLLVCVQRLRVFISHYTLLFQCNEDLLIQKRKKLKKSSMAKLYKGLASQCANAGQDASPTTGPEAVRDSGIHSEEMLQPYPSAPSSGPAVTHLMPPAKKSQQQQQQSLLESMQPGKPSDWELEGRKHERPESLLAPAQFCAAEQDVKALAGPLQAIPEMDFEPTPAEPLGNVERSLRTPAELLPDARGFVPAAYEEFEYGGEIFALPAPYDEEPFQAPALFENCSPASSESSLDICFLRPVSFAMEAERPEHPLPKSATSPAGSSSAYKLEAAQAHGKAKPLSRSLKEFPRTPPAEGVAPRLYSTRSSSGGRAPLKAERAAQPHGPSAAAAAAAAARGAPRAFFPQQRSQSEKQTYLEVRREMHLEDTTRFCPKDERESEQTSFSDQNPRQDQKGGFRSSFRKLFKKKGLFGWWPHTPRMLLRDEARHGTRCNRKPDKGFSSL</sequence>
<proteinExistence type="predicted"/>
<accession>A0AC58KL53</accession>
<name>A0AC58KL53_CASCN</name>
<keyword evidence="1" id="KW-1185">Reference proteome</keyword>